<dbReference type="InterPro" id="IPR002156">
    <property type="entry name" value="RNaseH_domain"/>
</dbReference>
<evidence type="ECO:0000256" key="2">
    <source>
        <dbReference type="ARBA" id="ARBA00001946"/>
    </source>
</evidence>
<gene>
    <name evidence="13" type="ORF">HHE01_15380</name>
</gene>
<evidence type="ECO:0000256" key="12">
    <source>
        <dbReference type="ARBA" id="ARBA00022842"/>
    </source>
</evidence>
<dbReference type="InterPro" id="IPR036397">
    <property type="entry name" value="RNaseH_sf"/>
</dbReference>
<comment type="function">
    <text evidence="3">Endonuclease that specifically degrades the RNA of RNA-DNA hybrids.</text>
</comment>
<accession>A0A0K2Y6W4</accession>
<dbReference type="SUPFAM" id="SSF53098">
    <property type="entry name" value="Ribonuclease H-like"/>
    <property type="match status" value="1"/>
</dbReference>
<dbReference type="EMBL" id="CDMK01000001">
    <property type="protein sequence ID" value="CRI33852.1"/>
    <property type="molecule type" value="Genomic_DNA"/>
</dbReference>
<dbReference type="FunFam" id="3.30.420.10:FF:000089">
    <property type="entry name" value="Ribonuclease H"/>
    <property type="match status" value="1"/>
</dbReference>
<keyword evidence="11 13" id="KW-0378">Hydrolase</keyword>
<dbReference type="AlphaFoldDB" id="A0A0K2Y6W4"/>
<dbReference type="Proteomes" id="UP000046090">
    <property type="component" value="Unassembled WGS sequence"/>
</dbReference>
<evidence type="ECO:0000256" key="6">
    <source>
        <dbReference type="ARBA" id="ARBA00012180"/>
    </source>
</evidence>
<evidence type="ECO:0000256" key="11">
    <source>
        <dbReference type="ARBA" id="ARBA00022801"/>
    </source>
</evidence>
<dbReference type="NCBIfam" id="NF001236">
    <property type="entry name" value="PRK00203.1"/>
    <property type="match status" value="1"/>
</dbReference>
<evidence type="ECO:0000256" key="10">
    <source>
        <dbReference type="ARBA" id="ARBA00022759"/>
    </source>
</evidence>
<dbReference type="InterPro" id="IPR012337">
    <property type="entry name" value="RNaseH-like_sf"/>
</dbReference>
<organism evidence="13 14">
    <name type="scientific">Helicobacter heilmannii</name>
    <dbReference type="NCBI Taxonomy" id="35817"/>
    <lineage>
        <taxon>Bacteria</taxon>
        <taxon>Pseudomonadati</taxon>
        <taxon>Campylobacterota</taxon>
        <taxon>Epsilonproteobacteria</taxon>
        <taxon>Campylobacterales</taxon>
        <taxon>Helicobacteraceae</taxon>
        <taxon>Helicobacter</taxon>
    </lineage>
</organism>
<evidence type="ECO:0000313" key="14">
    <source>
        <dbReference type="Proteomes" id="UP000046090"/>
    </source>
</evidence>
<evidence type="ECO:0000256" key="4">
    <source>
        <dbReference type="ARBA" id="ARBA00005300"/>
    </source>
</evidence>
<evidence type="ECO:0000256" key="5">
    <source>
        <dbReference type="ARBA" id="ARBA00011245"/>
    </source>
</evidence>
<comment type="similarity">
    <text evidence="4">Belongs to the RNase H family.</text>
</comment>
<comment type="cofactor">
    <cofactor evidence="2">
        <name>Mg(2+)</name>
        <dbReference type="ChEBI" id="CHEBI:18420"/>
    </cofactor>
</comment>
<sequence>MKSIEIFCDGSALGNPGYGGYCSILRYKGVEKIIKGGELYTTNNRMELRAVIEALKVLKEPCNIHLYSDSIYVCKGISEWLKMWVAKKFAKVKNVDLWQEFLTLKGAHTITTHWIKGHDGHAENERCDKLAKEEALSYKQKAKAC</sequence>
<keyword evidence="8" id="KW-0540">Nuclease</keyword>
<dbReference type="PROSITE" id="PS50879">
    <property type="entry name" value="RNASE_H_1"/>
    <property type="match status" value="1"/>
</dbReference>
<keyword evidence="12" id="KW-0460">Magnesium</keyword>
<comment type="catalytic activity">
    <reaction evidence="1">
        <text>Endonucleolytic cleavage to 5'-phosphomonoester.</text>
        <dbReference type="EC" id="3.1.26.4"/>
    </reaction>
</comment>
<keyword evidence="9" id="KW-0479">Metal-binding</keyword>
<evidence type="ECO:0000256" key="8">
    <source>
        <dbReference type="ARBA" id="ARBA00022722"/>
    </source>
</evidence>
<dbReference type="GO" id="GO:0043137">
    <property type="term" value="P:DNA replication, removal of RNA primer"/>
    <property type="evidence" value="ECO:0007669"/>
    <property type="project" value="TreeGrafter"/>
</dbReference>
<name>A0A0K2Y6W4_HELHE</name>
<proteinExistence type="inferred from homology"/>
<evidence type="ECO:0000256" key="9">
    <source>
        <dbReference type="ARBA" id="ARBA00022723"/>
    </source>
</evidence>
<evidence type="ECO:0000313" key="13">
    <source>
        <dbReference type="EMBL" id="CRI33852.1"/>
    </source>
</evidence>
<dbReference type="GO" id="GO:0004523">
    <property type="term" value="F:RNA-DNA hybrid ribonuclease activity"/>
    <property type="evidence" value="ECO:0007669"/>
    <property type="project" value="UniProtKB-EC"/>
</dbReference>
<dbReference type="Gene3D" id="3.30.420.10">
    <property type="entry name" value="Ribonuclease H-like superfamily/Ribonuclease H"/>
    <property type="match status" value="1"/>
</dbReference>
<protein>
    <recommendedName>
        <fullName evidence="7">Ribonuclease HI</fullName>
        <ecNumber evidence="6">3.1.26.4</ecNumber>
    </recommendedName>
</protein>
<dbReference type="GeneID" id="76196506"/>
<dbReference type="GO" id="GO:0046872">
    <property type="term" value="F:metal ion binding"/>
    <property type="evidence" value="ECO:0007669"/>
    <property type="project" value="UniProtKB-KW"/>
</dbReference>
<keyword evidence="10" id="KW-0255">Endonuclease</keyword>
<reference evidence="14" key="1">
    <citation type="submission" date="2014-12" db="EMBL/GenBank/DDBJ databases">
        <authorList>
            <person name="Smet A."/>
        </authorList>
    </citation>
    <scope>NUCLEOTIDE SEQUENCE [LARGE SCALE GENOMIC DNA]</scope>
</reference>
<evidence type="ECO:0000256" key="1">
    <source>
        <dbReference type="ARBA" id="ARBA00000077"/>
    </source>
</evidence>
<evidence type="ECO:0000256" key="3">
    <source>
        <dbReference type="ARBA" id="ARBA00004065"/>
    </source>
</evidence>
<dbReference type="InterPro" id="IPR022892">
    <property type="entry name" value="RNaseHI"/>
</dbReference>
<dbReference type="InterPro" id="IPR050092">
    <property type="entry name" value="RNase_H"/>
</dbReference>
<dbReference type="GO" id="GO:0003676">
    <property type="term" value="F:nucleic acid binding"/>
    <property type="evidence" value="ECO:0007669"/>
    <property type="project" value="InterPro"/>
</dbReference>
<dbReference type="RefSeq" id="WP_015105902.1">
    <property type="nucleotide sequence ID" value="NZ_AP026684.1"/>
</dbReference>
<dbReference type="Pfam" id="PF00075">
    <property type="entry name" value="RNase_H"/>
    <property type="match status" value="1"/>
</dbReference>
<comment type="subunit">
    <text evidence="5">Monomer.</text>
</comment>
<dbReference type="CDD" id="cd09278">
    <property type="entry name" value="RNase_HI_prokaryote_like"/>
    <property type="match status" value="1"/>
</dbReference>
<dbReference type="PANTHER" id="PTHR10642">
    <property type="entry name" value="RIBONUCLEASE H1"/>
    <property type="match status" value="1"/>
</dbReference>
<evidence type="ECO:0000256" key="7">
    <source>
        <dbReference type="ARBA" id="ARBA00016227"/>
    </source>
</evidence>
<keyword evidence="14" id="KW-1185">Reference proteome</keyword>
<dbReference type="EC" id="3.1.26.4" evidence="6"/>
<dbReference type="PANTHER" id="PTHR10642:SF26">
    <property type="entry name" value="RIBONUCLEASE H1"/>
    <property type="match status" value="1"/>
</dbReference>